<sequence length="156" mass="17251">MTNDPNPYQHLLPYLGGQCEGILYRLILGAVEWNTGTTKYFNGTGSNANWITPDPYPYSVYNLAGPLPQGGFTWEVDETFPSYSVFKLLWNGQSTGVRWASGDRQPPTSTFVAHIERTDNQPDNCGNLPNIPIPTERLAQSSISIELAVFLAVVGR</sequence>
<evidence type="ECO:0000313" key="2">
    <source>
        <dbReference type="Proteomes" id="UP001333818"/>
    </source>
</evidence>
<protein>
    <submittedName>
        <fullName evidence="1">Uncharacterized protein</fullName>
    </submittedName>
</protein>
<dbReference type="AlphaFoldDB" id="A0AAW9PT25"/>
<comment type="caution">
    <text evidence="1">The sequence shown here is derived from an EMBL/GenBank/DDBJ whole genome shotgun (WGS) entry which is preliminary data.</text>
</comment>
<dbReference type="Proteomes" id="UP001333818">
    <property type="component" value="Unassembled WGS sequence"/>
</dbReference>
<evidence type="ECO:0000313" key="1">
    <source>
        <dbReference type="EMBL" id="MEE3717620.1"/>
    </source>
</evidence>
<name>A0AAW9PT25_9CYAN</name>
<keyword evidence="2" id="KW-1185">Reference proteome</keyword>
<proteinExistence type="predicted"/>
<accession>A0AAW9PT25</accession>
<gene>
    <name evidence="1" type="ORF">V2H45_12720</name>
</gene>
<dbReference type="RefSeq" id="WP_330484050.1">
    <property type="nucleotide sequence ID" value="NZ_JAZBJZ010000047.1"/>
</dbReference>
<dbReference type="EMBL" id="JAZBJZ010000047">
    <property type="protein sequence ID" value="MEE3717620.1"/>
    <property type="molecule type" value="Genomic_DNA"/>
</dbReference>
<organism evidence="1 2">
    <name type="scientific">Tumidithrix elongata BACA0141</name>
    <dbReference type="NCBI Taxonomy" id="2716417"/>
    <lineage>
        <taxon>Bacteria</taxon>
        <taxon>Bacillati</taxon>
        <taxon>Cyanobacteriota</taxon>
        <taxon>Cyanophyceae</taxon>
        <taxon>Pseudanabaenales</taxon>
        <taxon>Pseudanabaenaceae</taxon>
        <taxon>Tumidithrix</taxon>
        <taxon>Tumidithrix elongata</taxon>
    </lineage>
</organism>
<reference evidence="1" key="1">
    <citation type="submission" date="2024-01" db="EMBL/GenBank/DDBJ databases">
        <title>Bank of Algae and Cyanobacteria of the Azores (BACA) strain genomes.</title>
        <authorList>
            <person name="Luz R."/>
            <person name="Cordeiro R."/>
            <person name="Fonseca A."/>
            <person name="Goncalves V."/>
        </authorList>
    </citation>
    <scope>NUCLEOTIDE SEQUENCE</scope>
    <source>
        <strain evidence="1">BACA0141</strain>
    </source>
</reference>